<gene>
    <name evidence="5" type="ORF">HNR07_004889</name>
</gene>
<dbReference type="PRINTS" id="PR00455">
    <property type="entry name" value="HTHTETR"/>
</dbReference>
<accession>A0A840WC65</accession>
<dbReference type="PROSITE" id="PS50977">
    <property type="entry name" value="HTH_TETR_2"/>
    <property type="match status" value="1"/>
</dbReference>
<dbReference type="RefSeq" id="WP_312894078.1">
    <property type="nucleotide sequence ID" value="NZ_BAAAKM010000062.1"/>
</dbReference>
<dbReference type="Gene3D" id="1.10.357.10">
    <property type="entry name" value="Tetracycline Repressor, domain 2"/>
    <property type="match status" value="1"/>
</dbReference>
<feature type="DNA-binding region" description="H-T-H motif" evidence="2">
    <location>
        <begin position="42"/>
        <end position="61"/>
    </location>
</feature>
<evidence type="ECO:0000256" key="2">
    <source>
        <dbReference type="PROSITE-ProRule" id="PRU00335"/>
    </source>
</evidence>
<dbReference type="InterPro" id="IPR001647">
    <property type="entry name" value="HTH_TetR"/>
</dbReference>
<feature type="region of interest" description="Disordered" evidence="3">
    <location>
        <begin position="36"/>
        <end position="57"/>
    </location>
</feature>
<dbReference type="Pfam" id="PF00440">
    <property type="entry name" value="TetR_N"/>
    <property type="match status" value="1"/>
</dbReference>
<evidence type="ECO:0000313" key="6">
    <source>
        <dbReference type="Proteomes" id="UP000579647"/>
    </source>
</evidence>
<dbReference type="Proteomes" id="UP000579647">
    <property type="component" value="Unassembled WGS sequence"/>
</dbReference>
<evidence type="ECO:0000256" key="3">
    <source>
        <dbReference type="SAM" id="MobiDB-lite"/>
    </source>
</evidence>
<evidence type="ECO:0000256" key="1">
    <source>
        <dbReference type="ARBA" id="ARBA00023125"/>
    </source>
</evidence>
<evidence type="ECO:0000313" key="5">
    <source>
        <dbReference type="EMBL" id="MBB5493752.1"/>
    </source>
</evidence>
<dbReference type="InterPro" id="IPR050109">
    <property type="entry name" value="HTH-type_TetR-like_transc_reg"/>
</dbReference>
<feature type="domain" description="HTH tetR-type" evidence="4">
    <location>
        <begin position="19"/>
        <end position="79"/>
    </location>
</feature>
<organism evidence="5 6">
    <name type="scientific">Nocardiopsis metallicus</name>
    <dbReference type="NCBI Taxonomy" id="179819"/>
    <lineage>
        <taxon>Bacteria</taxon>
        <taxon>Bacillati</taxon>
        <taxon>Actinomycetota</taxon>
        <taxon>Actinomycetes</taxon>
        <taxon>Streptosporangiales</taxon>
        <taxon>Nocardiopsidaceae</taxon>
        <taxon>Nocardiopsis</taxon>
    </lineage>
</organism>
<sequence>MSGAALLMVVVLVTTGMSTTTRDKLLDAAARLLDSGGPEAVTPREAGRSAGVSHNTPYKHFADKEDLLAEIAAGGLDALGRRCGRCPRPNRRP</sequence>
<dbReference type="EMBL" id="JACHDO010000001">
    <property type="protein sequence ID" value="MBB5493752.1"/>
    <property type="molecule type" value="Genomic_DNA"/>
</dbReference>
<dbReference type="SUPFAM" id="SSF46689">
    <property type="entry name" value="Homeodomain-like"/>
    <property type="match status" value="1"/>
</dbReference>
<protein>
    <submittedName>
        <fullName evidence="5">AcrR family transcriptional regulator</fullName>
    </submittedName>
</protein>
<dbReference type="GO" id="GO:0003700">
    <property type="term" value="F:DNA-binding transcription factor activity"/>
    <property type="evidence" value="ECO:0007669"/>
    <property type="project" value="TreeGrafter"/>
</dbReference>
<dbReference type="PANTHER" id="PTHR30055">
    <property type="entry name" value="HTH-TYPE TRANSCRIPTIONAL REGULATOR RUTR"/>
    <property type="match status" value="1"/>
</dbReference>
<dbReference type="AlphaFoldDB" id="A0A840WC65"/>
<proteinExistence type="predicted"/>
<dbReference type="GO" id="GO:0000976">
    <property type="term" value="F:transcription cis-regulatory region binding"/>
    <property type="evidence" value="ECO:0007669"/>
    <property type="project" value="TreeGrafter"/>
</dbReference>
<keyword evidence="1 2" id="KW-0238">DNA-binding</keyword>
<dbReference type="InterPro" id="IPR009057">
    <property type="entry name" value="Homeodomain-like_sf"/>
</dbReference>
<name>A0A840WC65_9ACTN</name>
<keyword evidence="6" id="KW-1185">Reference proteome</keyword>
<comment type="caution">
    <text evidence="5">The sequence shown here is derived from an EMBL/GenBank/DDBJ whole genome shotgun (WGS) entry which is preliminary data.</text>
</comment>
<evidence type="ECO:0000259" key="4">
    <source>
        <dbReference type="PROSITE" id="PS50977"/>
    </source>
</evidence>
<reference evidence="5 6" key="1">
    <citation type="submission" date="2020-08" db="EMBL/GenBank/DDBJ databases">
        <title>Sequencing the genomes of 1000 actinobacteria strains.</title>
        <authorList>
            <person name="Klenk H.-P."/>
        </authorList>
    </citation>
    <scope>NUCLEOTIDE SEQUENCE [LARGE SCALE GENOMIC DNA]</scope>
    <source>
        <strain evidence="5 6">DSM 44598</strain>
    </source>
</reference>
<dbReference type="PANTHER" id="PTHR30055:SF220">
    <property type="entry name" value="TETR-FAMILY REGULATORY PROTEIN"/>
    <property type="match status" value="1"/>
</dbReference>